<dbReference type="PROSITE" id="PS51471">
    <property type="entry name" value="FE2OG_OXY"/>
    <property type="match status" value="1"/>
</dbReference>
<keyword evidence="1" id="KW-0847">Vitamin C</keyword>
<organism evidence="4 5">
    <name type="scientific">Fragilariopsis cylindrus CCMP1102</name>
    <dbReference type="NCBI Taxonomy" id="635003"/>
    <lineage>
        <taxon>Eukaryota</taxon>
        <taxon>Sar</taxon>
        <taxon>Stramenopiles</taxon>
        <taxon>Ochrophyta</taxon>
        <taxon>Bacillariophyta</taxon>
        <taxon>Bacillariophyceae</taxon>
        <taxon>Bacillariophycidae</taxon>
        <taxon>Bacillariales</taxon>
        <taxon>Bacillariaceae</taxon>
        <taxon>Fragilariopsis</taxon>
    </lineage>
</organism>
<sequence length="425" mass="49110">MRVSMIVTCNLCLALRPLLPLMLLLIIVLPDRTFTMSSSFQVERIEEQKSKDNNVVVLTRDATSAMTEEQQECVNDEQYDYLIQARKLIPPPVESIENGDTESADWWMEHSALLQRAWTQWHQQQQQQRSLPPLNVNSILIDHSLHRDVYQTWKEPTLENEERIHRKWEEVLLSTTSKTTMTKTTMPILNYDNDTIKQEQEQEQHEVFRYQNFLTPEGVQVLRDHLDSITYDSGIPTRRPNAMNRHGLLLDPTVPGGVGGNLPIHNFLDILVRDFVRPLGRSFFPTFCGNSEDDIKHYAFTIRYGDDGHDPLSTTETGGDLELKEHSDASIISLNINLNLPDEEYTGSSLYFVQDDGDKKERREFNFESGTALLHRGMTRHGSIPLQSGQRNNLVIWLHGKDGYVRTSSYEKHEQLTVSERWSFI</sequence>
<dbReference type="AlphaFoldDB" id="A0A1E7F9I0"/>
<dbReference type="InterPro" id="IPR005123">
    <property type="entry name" value="Oxoglu/Fe-dep_dioxygenase_dom"/>
</dbReference>
<dbReference type="PANTHER" id="PTHR24014">
    <property type="entry name" value="2-OXOGLUTARATE AND IRON-DEPENDENT OXYGENASE DOMAIN-CONTAINING PROTEIN 2"/>
    <property type="match status" value="1"/>
</dbReference>
<dbReference type="Proteomes" id="UP000095751">
    <property type="component" value="Unassembled WGS sequence"/>
</dbReference>
<dbReference type="GO" id="GO:0046872">
    <property type="term" value="F:metal ion binding"/>
    <property type="evidence" value="ECO:0007669"/>
    <property type="project" value="UniProtKB-KW"/>
</dbReference>
<dbReference type="OrthoDB" id="45785at2759"/>
<gene>
    <name evidence="4" type="ORF">FRACYDRAFT_269635</name>
</gene>
<name>A0A1E7F9I0_9STRA</name>
<evidence type="ECO:0000256" key="1">
    <source>
        <dbReference type="ARBA" id="ARBA00022896"/>
    </source>
</evidence>
<comment type="similarity">
    <text evidence="2">Belongs to the iron/ascorbate-dependent oxidoreductase family.</text>
</comment>
<proteinExistence type="inferred from homology"/>
<feature type="domain" description="Fe2OG dioxygenase" evidence="3">
    <location>
        <begin position="295"/>
        <end position="400"/>
    </location>
</feature>
<protein>
    <recommendedName>
        <fullName evidence="3">Fe2OG dioxygenase domain-containing protein</fullName>
    </recommendedName>
</protein>
<accession>A0A1E7F9I0</accession>
<dbReference type="PANTHER" id="PTHR24014:SF4">
    <property type="entry name" value="2-OXOGLUTARATE AND IRON-DEPENDENT OXYGENASE DOMAIN-CONTAINING PROTEIN 2"/>
    <property type="match status" value="1"/>
</dbReference>
<dbReference type="EMBL" id="KV784360">
    <property type="protein sequence ID" value="OEU14675.1"/>
    <property type="molecule type" value="Genomic_DNA"/>
</dbReference>
<evidence type="ECO:0000313" key="4">
    <source>
        <dbReference type="EMBL" id="OEU14675.1"/>
    </source>
</evidence>
<keyword evidence="2" id="KW-0479">Metal-binding</keyword>
<keyword evidence="5" id="KW-1185">Reference proteome</keyword>
<dbReference type="InParanoid" id="A0A1E7F9I0"/>
<keyword evidence="2" id="KW-0408">Iron</keyword>
<dbReference type="GO" id="GO:0016491">
    <property type="term" value="F:oxidoreductase activity"/>
    <property type="evidence" value="ECO:0007669"/>
    <property type="project" value="UniProtKB-KW"/>
</dbReference>
<dbReference type="KEGG" id="fcy:FRACYDRAFT_269635"/>
<evidence type="ECO:0000259" key="3">
    <source>
        <dbReference type="PROSITE" id="PS51471"/>
    </source>
</evidence>
<dbReference type="Gene3D" id="2.60.120.620">
    <property type="entry name" value="q2cbj1_9rhob like domain"/>
    <property type="match status" value="1"/>
</dbReference>
<evidence type="ECO:0000256" key="2">
    <source>
        <dbReference type="RuleBase" id="RU003682"/>
    </source>
</evidence>
<evidence type="ECO:0000313" key="5">
    <source>
        <dbReference type="Proteomes" id="UP000095751"/>
    </source>
</evidence>
<dbReference type="GO" id="GO:0031418">
    <property type="term" value="F:L-ascorbic acid binding"/>
    <property type="evidence" value="ECO:0007669"/>
    <property type="project" value="UniProtKB-KW"/>
</dbReference>
<keyword evidence="2" id="KW-0560">Oxidoreductase</keyword>
<reference evidence="4 5" key="1">
    <citation type="submission" date="2016-09" db="EMBL/GenBank/DDBJ databases">
        <title>Extensive genetic diversity and differential bi-allelic expression allows diatom success in the polar Southern Ocean.</title>
        <authorList>
            <consortium name="DOE Joint Genome Institute"/>
            <person name="Mock T."/>
            <person name="Otillar R.P."/>
            <person name="Strauss J."/>
            <person name="Dupont C."/>
            <person name="Frickenhaus S."/>
            <person name="Maumus F."/>
            <person name="Mcmullan M."/>
            <person name="Sanges R."/>
            <person name="Schmutz J."/>
            <person name="Toseland A."/>
            <person name="Valas R."/>
            <person name="Veluchamy A."/>
            <person name="Ward B.J."/>
            <person name="Allen A."/>
            <person name="Barry K."/>
            <person name="Falciatore A."/>
            <person name="Ferrante M."/>
            <person name="Fortunato A.E."/>
            <person name="Gloeckner G."/>
            <person name="Gruber A."/>
            <person name="Hipkin R."/>
            <person name="Janech M."/>
            <person name="Kroth P."/>
            <person name="Leese F."/>
            <person name="Lindquist E."/>
            <person name="Lyon B.R."/>
            <person name="Martin J."/>
            <person name="Mayer C."/>
            <person name="Parker M."/>
            <person name="Quesneville H."/>
            <person name="Raymond J."/>
            <person name="Uhlig C."/>
            <person name="Valentin K.U."/>
            <person name="Worden A.Z."/>
            <person name="Armbrust E.V."/>
            <person name="Bowler C."/>
            <person name="Green B."/>
            <person name="Moulton V."/>
            <person name="Van Oosterhout C."/>
            <person name="Grigoriev I."/>
        </authorList>
    </citation>
    <scope>NUCLEOTIDE SEQUENCE [LARGE SCALE GENOMIC DNA]</scope>
    <source>
        <strain evidence="4 5">CCMP1102</strain>
    </source>
</reference>